<dbReference type="InterPro" id="IPR004291">
    <property type="entry name" value="Transposase_IS66_central"/>
</dbReference>
<gene>
    <name evidence="3" type="ORF">E2980_23555</name>
</gene>
<comment type="caution">
    <text evidence="3">The sequence shown here is derived from an EMBL/GenBank/DDBJ whole genome shotgun (WGS) entry which is preliminary data.</text>
</comment>
<dbReference type="AlphaFoldDB" id="A0A4Y8LMQ7"/>
<feature type="non-terminal residue" evidence="3">
    <location>
        <position position="1"/>
    </location>
</feature>
<evidence type="ECO:0000313" key="4">
    <source>
        <dbReference type="Proteomes" id="UP000297900"/>
    </source>
</evidence>
<evidence type="ECO:0000313" key="3">
    <source>
        <dbReference type="EMBL" id="TFE19322.1"/>
    </source>
</evidence>
<dbReference type="RefSeq" id="WP_135154675.1">
    <property type="nucleotide sequence ID" value="NZ_SOMN01000074.1"/>
</dbReference>
<evidence type="ECO:0000259" key="1">
    <source>
        <dbReference type="Pfam" id="PF03050"/>
    </source>
</evidence>
<proteinExistence type="predicted"/>
<feature type="domain" description="Transposase IS66 central" evidence="1">
    <location>
        <begin position="1"/>
        <end position="50"/>
    </location>
</feature>
<reference evidence="3 4" key="1">
    <citation type="submission" date="2019-03" db="EMBL/GenBank/DDBJ databases">
        <title>Cohnella endophytica sp. nov., a novel endophytic bacterium isolated from bark of Sonneratia apetala.</title>
        <authorList>
            <person name="Tuo L."/>
        </authorList>
    </citation>
    <scope>NUCLEOTIDE SEQUENCE [LARGE SCALE GENOMIC DNA]</scope>
    <source>
        <strain evidence="3 4">CCTCC AB 208254</strain>
    </source>
</reference>
<organism evidence="3 4">
    <name type="scientific">Cohnella luojiensis</name>
    <dbReference type="NCBI Taxonomy" id="652876"/>
    <lineage>
        <taxon>Bacteria</taxon>
        <taxon>Bacillati</taxon>
        <taxon>Bacillota</taxon>
        <taxon>Bacilli</taxon>
        <taxon>Bacillales</taxon>
        <taxon>Paenibacillaceae</taxon>
        <taxon>Cohnella</taxon>
    </lineage>
</organism>
<dbReference type="Pfam" id="PF13817">
    <property type="entry name" value="DDE_Tnp_IS66_C"/>
    <property type="match status" value="1"/>
</dbReference>
<dbReference type="OrthoDB" id="9760067at2"/>
<dbReference type="InterPro" id="IPR052344">
    <property type="entry name" value="Transposase-related"/>
</dbReference>
<dbReference type="PANTHER" id="PTHR33678">
    <property type="entry name" value="BLL1576 PROTEIN"/>
    <property type="match status" value="1"/>
</dbReference>
<name>A0A4Y8LMQ7_9BACL</name>
<dbReference type="InterPro" id="IPR039552">
    <property type="entry name" value="IS66_C"/>
</dbReference>
<keyword evidence="4" id="KW-1185">Reference proteome</keyword>
<dbReference type="EMBL" id="SOMN01000074">
    <property type="protein sequence ID" value="TFE19322.1"/>
    <property type="molecule type" value="Genomic_DNA"/>
</dbReference>
<evidence type="ECO:0000259" key="2">
    <source>
        <dbReference type="Pfam" id="PF13817"/>
    </source>
</evidence>
<dbReference type="PANTHER" id="PTHR33678:SF1">
    <property type="entry name" value="BLL1576 PROTEIN"/>
    <property type="match status" value="1"/>
</dbReference>
<dbReference type="Pfam" id="PF03050">
    <property type="entry name" value="DDE_Tnp_IS66"/>
    <property type="match status" value="1"/>
</dbReference>
<dbReference type="Proteomes" id="UP000297900">
    <property type="component" value="Unassembled WGS sequence"/>
</dbReference>
<protein>
    <submittedName>
        <fullName evidence="3">Transposase</fullName>
    </submittedName>
</protein>
<feature type="domain" description="Transposase IS66 C-terminal" evidence="2">
    <location>
        <begin position="57"/>
        <end position="98"/>
    </location>
</feature>
<accession>A0A4Y8LMQ7</accession>
<sequence length="111" mass="12744">TYSLNQWDKLSEFLSDGRLEIDNNRSERAIKPFVIGRKNWLFANTPRGAKASSIVYSVIETAKENGLNPLQYLTYLFEQLPQLPDPKDPEALDRLLPWSTSLPLTCRVFKS</sequence>